<dbReference type="HOGENOM" id="CLU_3249687_0_0_9"/>
<dbReference type="Proteomes" id="UP000033115">
    <property type="component" value="Chromosome"/>
</dbReference>
<dbReference type="EMBL" id="CP009933">
    <property type="protein sequence ID" value="AKA67439.1"/>
    <property type="molecule type" value="Genomic_DNA"/>
</dbReference>
<dbReference type="KEGG" id="csq:CSCA_0314"/>
<protein>
    <submittedName>
        <fullName evidence="1">Uncharacterized protein</fullName>
    </submittedName>
</protein>
<evidence type="ECO:0000313" key="2">
    <source>
        <dbReference type="Proteomes" id="UP000033115"/>
    </source>
</evidence>
<accession>A0A0E3JYE9</accession>
<name>A0A0E3JYE9_CLOSL</name>
<proteinExistence type="predicted"/>
<sequence length="42" mass="5097">MKKLQKMLTYKEKYIIIMHVVEMLKKKPNVQKKKYEAPWSSG</sequence>
<gene>
    <name evidence="1" type="ORF">CSCA_0314</name>
</gene>
<keyword evidence="2" id="KW-1185">Reference proteome</keyword>
<evidence type="ECO:0000313" key="1">
    <source>
        <dbReference type="EMBL" id="AKA67439.1"/>
    </source>
</evidence>
<reference evidence="1 2" key="1">
    <citation type="journal article" date="2015" name="J. Biotechnol.">
        <title>Complete genome sequence of a malodorant-producing acetogen, Clostridium scatologenes ATCC 25775(T).</title>
        <authorList>
            <person name="Zhu Z."/>
            <person name="Guo T."/>
            <person name="Zheng H."/>
            <person name="Song T."/>
            <person name="Ouyang P."/>
            <person name="Xie J."/>
        </authorList>
    </citation>
    <scope>NUCLEOTIDE SEQUENCE [LARGE SCALE GENOMIC DNA]</scope>
    <source>
        <strain evidence="1 2">ATCC 25775</strain>
    </source>
</reference>
<organism evidence="1 2">
    <name type="scientific">Clostridium scatologenes</name>
    <dbReference type="NCBI Taxonomy" id="1548"/>
    <lineage>
        <taxon>Bacteria</taxon>
        <taxon>Bacillati</taxon>
        <taxon>Bacillota</taxon>
        <taxon>Clostridia</taxon>
        <taxon>Eubacteriales</taxon>
        <taxon>Clostridiaceae</taxon>
        <taxon>Clostridium</taxon>
    </lineage>
</organism>
<dbReference type="AlphaFoldDB" id="A0A0E3JYE9"/>
<dbReference type="STRING" id="1548.CSCA_0314"/>